<keyword evidence="3" id="KW-0508">mRNA splicing</keyword>
<dbReference type="InterPro" id="IPR045166">
    <property type="entry name" value="Spp2-like"/>
</dbReference>
<evidence type="ECO:0000256" key="3">
    <source>
        <dbReference type="RuleBase" id="RU369096"/>
    </source>
</evidence>
<dbReference type="GeneTree" id="ENSGT00390000015154"/>
<evidence type="ECO:0000256" key="1">
    <source>
        <dbReference type="ARBA" id="ARBA00004123"/>
    </source>
</evidence>
<dbReference type="Ensembl" id="ENSLLET00000016750.1">
    <property type="protein sequence ID" value="ENSLLEP00000016134.1"/>
    <property type="gene ID" value="ENSLLEG00000010113.1"/>
</dbReference>
<dbReference type="InterPro" id="IPR000467">
    <property type="entry name" value="G_patch_dom"/>
</dbReference>
<dbReference type="InterPro" id="IPR008991">
    <property type="entry name" value="Translation_prot_SH3-like_sf"/>
</dbReference>
<keyword evidence="5" id="KW-0812">Transmembrane</keyword>
<feature type="domain" description="G-patch" evidence="6">
    <location>
        <begin position="176"/>
        <end position="222"/>
    </location>
</feature>
<comment type="function">
    <text evidence="3">RNA-binding protein involved in pre-mRNA splicing.</text>
</comment>
<dbReference type="Pfam" id="PF25088">
    <property type="entry name" value="GPKOW_C"/>
    <property type="match status" value="1"/>
</dbReference>
<gene>
    <name evidence="7" type="primary">GPKOW</name>
</gene>
<keyword evidence="3" id="KW-0507">mRNA processing</keyword>
<dbReference type="PANTHER" id="PTHR15818:SF2">
    <property type="entry name" value="G-PATCH DOMAIN AND KOW MOTIFS-CONTAINING PROTEIN"/>
    <property type="match status" value="1"/>
</dbReference>
<accession>A0A8C5MKU4</accession>
<dbReference type="InterPro" id="IPR041993">
    <property type="entry name" value="GPKOW_KOW1"/>
</dbReference>
<dbReference type="SUPFAM" id="SSF50104">
    <property type="entry name" value="Translation proteins SH3-like domain"/>
    <property type="match status" value="1"/>
</dbReference>
<comment type="similarity">
    <text evidence="3">Belongs to the MOS2 family.</text>
</comment>
<feature type="region of interest" description="Disordered" evidence="4">
    <location>
        <begin position="211"/>
        <end position="262"/>
    </location>
</feature>
<dbReference type="Pfam" id="PF12656">
    <property type="entry name" value="G-patch_2"/>
    <property type="match status" value="1"/>
</dbReference>
<feature type="compositionally biased region" description="Basic and acidic residues" evidence="4">
    <location>
        <begin position="320"/>
        <end position="342"/>
    </location>
</feature>
<reference evidence="7" key="1">
    <citation type="submission" date="2025-08" db="UniProtKB">
        <authorList>
            <consortium name="Ensembl"/>
        </authorList>
    </citation>
    <scope>IDENTIFICATION</scope>
</reference>
<organism evidence="7 8">
    <name type="scientific">Leptobrachium leishanense</name>
    <name type="common">Leishan spiny toad</name>
    <dbReference type="NCBI Taxonomy" id="445787"/>
    <lineage>
        <taxon>Eukaryota</taxon>
        <taxon>Metazoa</taxon>
        <taxon>Chordata</taxon>
        <taxon>Craniata</taxon>
        <taxon>Vertebrata</taxon>
        <taxon>Euteleostomi</taxon>
        <taxon>Amphibia</taxon>
        <taxon>Batrachia</taxon>
        <taxon>Anura</taxon>
        <taxon>Pelobatoidea</taxon>
        <taxon>Megophryidae</taxon>
        <taxon>Leptobrachium</taxon>
    </lineage>
</organism>
<dbReference type="GO" id="GO:0003676">
    <property type="term" value="F:nucleic acid binding"/>
    <property type="evidence" value="ECO:0007669"/>
    <property type="project" value="InterPro"/>
</dbReference>
<dbReference type="PANTHER" id="PTHR15818">
    <property type="entry name" value="G PATCH AND KOW-CONTAINING"/>
    <property type="match status" value="1"/>
</dbReference>
<evidence type="ECO:0000313" key="8">
    <source>
        <dbReference type="Proteomes" id="UP000694569"/>
    </source>
</evidence>
<dbReference type="GO" id="GO:0000398">
    <property type="term" value="P:mRNA splicing, via spliceosome"/>
    <property type="evidence" value="ECO:0007669"/>
    <property type="project" value="UniProtKB-UniRule"/>
</dbReference>
<protein>
    <recommendedName>
        <fullName evidence="3">G-patch domain and KOW motifs-containing protein</fullName>
    </recommendedName>
</protein>
<evidence type="ECO:0000256" key="5">
    <source>
        <dbReference type="SAM" id="Phobius"/>
    </source>
</evidence>
<evidence type="ECO:0000259" key="6">
    <source>
        <dbReference type="PROSITE" id="PS50174"/>
    </source>
</evidence>
<dbReference type="GO" id="GO:0005681">
    <property type="term" value="C:spliceosomal complex"/>
    <property type="evidence" value="ECO:0007669"/>
    <property type="project" value="TreeGrafter"/>
</dbReference>
<dbReference type="InterPro" id="IPR026822">
    <property type="entry name" value="Spp2/MOS2_G-patch"/>
</dbReference>
<dbReference type="Proteomes" id="UP000694569">
    <property type="component" value="Unplaced"/>
</dbReference>
<keyword evidence="5" id="KW-0472">Membrane</keyword>
<feature type="region of interest" description="Disordered" evidence="4">
    <location>
        <begin position="320"/>
        <end position="379"/>
    </location>
</feature>
<dbReference type="SMART" id="SM00443">
    <property type="entry name" value="G_patch"/>
    <property type="match status" value="1"/>
</dbReference>
<evidence type="ECO:0000256" key="2">
    <source>
        <dbReference type="ARBA" id="ARBA00023242"/>
    </source>
</evidence>
<reference evidence="7" key="2">
    <citation type="submission" date="2025-09" db="UniProtKB">
        <authorList>
            <consortium name="Ensembl"/>
        </authorList>
    </citation>
    <scope>IDENTIFICATION</scope>
</reference>
<proteinExistence type="inferred from homology"/>
<evidence type="ECO:0000313" key="7">
    <source>
        <dbReference type="Ensembl" id="ENSLLEP00000016134.1"/>
    </source>
</evidence>
<comment type="subcellular location">
    <subcellularLocation>
        <location evidence="1 3">Nucleus</location>
    </subcellularLocation>
</comment>
<keyword evidence="8" id="KW-1185">Reference proteome</keyword>
<feature type="compositionally biased region" description="Basic and acidic residues" evidence="4">
    <location>
        <begin position="354"/>
        <end position="371"/>
    </location>
</feature>
<keyword evidence="5" id="KW-1133">Transmembrane helix</keyword>
<dbReference type="PROSITE" id="PS50174">
    <property type="entry name" value="G_PATCH"/>
    <property type="match status" value="1"/>
</dbReference>
<name>A0A8C5MKU4_9ANUR</name>
<feature type="transmembrane region" description="Helical" evidence="5">
    <location>
        <begin position="471"/>
        <end position="490"/>
    </location>
</feature>
<keyword evidence="2 3" id="KW-0539">Nucleus</keyword>
<dbReference type="OrthoDB" id="5577072at2759"/>
<sequence length="514" mass="57990">MLQSVAGPFETSQRCGGRYKAPWYRRMQCARLTLAFSRSSKKKLTAVADTGIREEDEKEYLVGAEGKALLSVNPTPAPKELVIPLIHKNKWTLSSKENPQDGSPKTEDDKVLSQAVQELIDESRRTQENGSDLAEKASIPILMQNRVPDGYEDGEKVDVRLRPESAETADYEAVPVEQYGMAMLRGMGWKAGEGIGRTFKQDVKPLEQKLRPRGLGLGADRSALNALEPQKPRRPPKPGDEPEEEAKGLGPGSAVEIQSGAHKDLYGKVEGIDTDNARAMVKLAIGGNVVTVSQFALRLVSSSEYKENAKDLSRLSKARQNKELQEAKNSKPVEEQPEQDKEKHKKSSRNGDSSNKDKRPKERSPDYEKEKKKAKKQPPSWLHRDLRVRFIDKHYKAGKYYNSKLLVEDVLSPTRCVCRTDSGHILEDIKQDMLETLIPKQEGDHVLVVLGQYKGQVSTHGQLRWGGGGHYVCFFFFYLLSIKAFLFFSVIFNNRILQTVRTLMLPIYIFWFFL</sequence>
<evidence type="ECO:0000256" key="4">
    <source>
        <dbReference type="SAM" id="MobiDB-lite"/>
    </source>
</evidence>
<dbReference type="AlphaFoldDB" id="A0A8C5MKU4"/>
<dbReference type="CDD" id="cd13152">
    <property type="entry name" value="KOW_GPKOW_A"/>
    <property type="match status" value="1"/>
</dbReference>
<dbReference type="Gene3D" id="2.30.30.140">
    <property type="match status" value="1"/>
</dbReference>